<dbReference type="eggNOG" id="ENOG5031J7Y">
    <property type="taxonomic scope" value="Bacteria"/>
</dbReference>
<evidence type="ECO:0000256" key="1">
    <source>
        <dbReference type="SAM" id="Phobius"/>
    </source>
</evidence>
<reference evidence="2 3" key="1">
    <citation type="submission" date="2008-10" db="EMBL/GenBank/DDBJ databases">
        <title>Draft genome sequence of Providencia alcalifaciens (DSM 30120).</title>
        <authorList>
            <person name="Sudarsanam P."/>
            <person name="Ley R."/>
            <person name="Guruge J."/>
            <person name="Turnbaugh P.J."/>
            <person name="Mahowald M."/>
            <person name="Liep D."/>
            <person name="Gordon J."/>
        </authorList>
    </citation>
    <scope>NUCLEOTIDE SEQUENCE [LARGE SCALE GENOMIC DNA]</scope>
    <source>
        <strain evidence="2 3">DSM 30120</strain>
    </source>
</reference>
<reference evidence="2 3" key="2">
    <citation type="submission" date="2008-10" db="EMBL/GenBank/DDBJ databases">
        <authorList>
            <person name="Fulton L."/>
            <person name="Clifton S."/>
            <person name="Fulton B."/>
            <person name="Xu J."/>
            <person name="Minx P."/>
            <person name="Pepin K.H."/>
            <person name="Johnson M."/>
            <person name="Bhonagiri V."/>
            <person name="Nash W.E."/>
            <person name="Mardis E.R."/>
            <person name="Wilson R.K."/>
        </authorList>
    </citation>
    <scope>NUCLEOTIDE SEQUENCE [LARGE SCALE GENOMIC DNA]</scope>
    <source>
        <strain evidence="2 3">DSM 30120</strain>
    </source>
</reference>
<keyword evidence="1" id="KW-0812">Transmembrane</keyword>
<dbReference type="EMBL" id="ABXW01000004">
    <property type="protein sequence ID" value="EEB47723.1"/>
    <property type="molecule type" value="Genomic_DNA"/>
</dbReference>
<name>B6XAH0_9GAMM</name>
<keyword evidence="1" id="KW-1133">Transmembrane helix</keyword>
<gene>
    <name evidence="2" type="ORF">PROVALCAL_00318</name>
</gene>
<comment type="caution">
    <text evidence="2">The sequence shown here is derived from an EMBL/GenBank/DDBJ whole genome shotgun (WGS) entry which is preliminary data.</text>
</comment>
<accession>B6XAH0</accession>
<evidence type="ECO:0000313" key="3">
    <source>
        <dbReference type="Proteomes" id="UP000003729"/>
    </source>
</evidence>
<dbReference type="AlphaFoldDB" id="B6XAH0"/>
<sequence>MTQLNFQQHKYKLTGSSVNKFKSNKKQYKLSSIDKLFMFISLLFLFFIFTSVF</sequence>
<evidence type="ECO:0000313" key="2">
    <source>
        <dbReference type="EMBL" id="EEB47723.1"/>
    </source>
</evidence>
<protein>
    <submittedName>
        <fullName evidence="2">Uncharacterized protein</fullName>
    </submittedName>
</protein>
<keyword evidence="1" id="KW-0472">Membrane</keyword>
<feature type="transmembrane region" description="Helical" evidence="1">
    <location>
        <begin position="36"/>
        <end position="52"/>
    </location>
</feature>
<dbReference type="Proteomes" id="UP000003729">
    <property type="component" value="Unassembled WGS sequence"/>
</dbReference>
<organism evidence="2 3">
    <name type="scientific">Providencia alcalifaciens DSM 30120</name>
    <dbReference type="NCBI Taxonomy" id="520999"/>
    <lineage>
        <taxon>Bacteria</taxon>
        <taxon>Pseudomonadati</taxon>
        <taxon>Pseudomonadota</taxon>
        <taxon>Gammaproteobacteria</taxon>
        <taxon>Enterobacterales</taxon>
        <taxon>Morganellaceae</taxon>
        <taxon>Providencia</taxon>
    </lineage>
</organism>
<proteinExistence type="predicted"/>